<evidence type="ECO:0000256" key="6">
    <source>
        <dbReference type="SAM" id="MobiDB-lite"/>
    </source>
</evidence>
<dbReference type="GO" id="GO:0015934">
    <property type="term" value="C:large ribosomal subunit"/>
    <property type="evidence" value="ECO:0007669"/>
    <property type="project" value="InterPro"/>
</dbReference>
<dbReference type="InterPro" id="IPR011332">
    <property type="entry name" value="Ribosomal_zn-bd"/>
</dbReference>
<dbReference type="Pfam" id="PF01783">
    <property type="entry name" value="Ribosomal_L32p"/>
    <property type="match status" value="1"/>
</dbReference>
<reference evidence="7" key="1">
    <citation type="journal article" date="2021" name="Environ. Microbiol.">
        <title>Genomic characterization of three novel Desulfobacterota classes expand the metabolic and phylogenetic diversity of the phylum.</title>
        <authorList>
            <person name="Murphy C.L."/>
            <person name="Biggerstaff J."/>
            <person name="Eichhorn A."/>
            <person name="Ewing E."/>
            <person name="Shahan R."/>
            <person name="Soriano D."/>
            <person name="Stewart S."/>
            <person name="VanMol K."/>
            <person name="Walker R."/>
            <person name="Walters P."/>
            <person name="Elshahed M.S."/>
            <person name="Youssef N.H."/>
        </authorList>
    </citation>
    <scope>NUCLEOTIDE SEQUENCE</scope>
    <source>
        <strain evidence="7">Zod_Metabat.24</strain>
    </source>
</reference>
<evidence type="ECO:0000256" key="5">
    <source>
        <dbReference type="HAMAP-Rule" id="MF_00340"/>
    </source>
</evidence>
<dbReference type="PANTHER" id="PTHR35534:SF1">
    <property type="entry name" value="LARGE RIBOSOMAL SUBUNIT PROTEIN BL32"/>
    <property type="match status" value="1"/>
</dbReference>
<dbReference type="EMBL" id="JAFGIX010000057">
    <property type="protein sequence ID" value="MBN1573878.1"/>
    <property type="molecule type" value="Genomic_DNA"/>
</dbReference>
<proteinExistence type="inferred from homology"/>
<evidence type="ECO:0000256" key="2">
    <source>
        <dbReference type="ARBA" id="ARBA00022980"/>
    </source>
</evidence>
<sequence length="60" mass="7030">MAVPRRKHSRSRRDKRKSQQALKKPARSLCPNCGEMKPPHNVCPKCGYYKDREVVEIHEV</sequence>
<evidence type="ECO:0000313" key="7">
    <source>
        <dbReference type="EMBL" id="MBN1573878.1"/>
    </source>
</evidence>
<keyword evidence="2 5" id="KW-0689">Ribosomal protein</keyword>
<evidence type="ECO:0000256" key="3">
    <source>
        <dbReference type="ARBA" id="ARBA00023274"/>
    </source>
</evidence>
<keyword evidence="3 5" id="KW-0687">Ribonucleoprotein</keyword>
<feature type="region of interest" description="Disordered" evidence="6">
    <location>
        <begin position="1"/>
        <end position="26"/>
    </location>
</feature>
<dbReference type="Proteomes" id="UP000809273">
    <property type="component" value="Unassembled WGS sequence"/>
</dbReference>
<dbReference type="PANTHER" id="PTHR35534">
    <property type="entry name" value="50S RIBOSOMAL PROTEIN L32"/>
    <property type="match status" value="1"/>
</dbReference>
<dbReference type="InterPro" id="IPR044957">
    <property type="entry name" value="Ribosomal_bL32_bact"/>
</dbReference>
<accession>A0A9D8KG58</accession>
<dbReference type="GO" id="GO:0006412">
    <property type="term" value="P:translation"/>
    <property type="evidence" value="ECO:0007669"/>
    <property type="project" value="UniProtKB-UniRule"/>
</dbReference>
<reference evidence="7" key="2">
    <citation type="submission" date="2021-01" db="EMBL/GenBank/DDBJ databases">
        <authorList>
            <person name="Hahn C.R."/>
            <person name="Youssef N.H."/>
            <person name="Elshahed M."/>
        </authorList>
    </citation>
    <scope>NUCLEOTIDE SEQUENCE</scope>
    <source>
        <strain evidence="7">Zod_Metabat.24</strain>
    </source>
</reference>
<dbReference type="GO" id="GO:0003735">
    <property type="term" value="F:structural constituent of ribosome"/>
    <property type="evidence" value="ECO:0007669"/>
    <property type="project" value="InterPro"/>
</dbReference>
<evidence type="ECO:0000313" key="8">
    <source>
        <dbReference type="Proteomes" id="UP000809273"/>
    </source>
</evidence>
<organism evidence="7 8">
    <name type="scientific">Candidatus Zymogenus saltonus</name>
    <dbReference type="NCBI Taxonomy" id="2844893"/>
    <lineage>
        <taxon>Bacteria</taxon>
        <taxon>Deltaproteobacteria</taxon>
        <taxon>Candidatus Zymogenia</taxon>
        <taxon>Candidatus Zymogeniales</taxon>
        <taxon>Candidatus Zymogenaceae</taxon>
        <taxon>Candidatus Zymogenus</taxon>
    </lineage>
</organism>
<dbReference type="SUPFAM" id="SSF57829">
    <property type="entry name" value="Zn-binding ribosomal proteins"/>
    <property type="match status" value="1"/>
</dbReference>
<feature type="compositionally biased region" description="Basic residues" evidence="6">
    <location>
        <begin position="1"/>
        <end position="18"/>
    </location>
</feature>
<comment type="caution">
    <text evidence="7">The sequence shown here is derived from an EMBL/GenBank/DDBJ whole genome shotgun (WGS) entry which is preliminary data.</text>
</comment>
<dbReference type="HAMAP" id="MF_00340">
    <property type="entry name" value="Ribosomal_bL32"/>
    <property type="match status" value="1"/>
</dbReference>
<name>A0A9D8KG58_9DELT</name>
<dbReference type="InterPro" id="IPR002677">
    <property type="entry name" value="Ribosomal_bL32"/>
</dbReference>
<evidence type="ECO:0000256" key="4">
    <source>
        <dbReference type="ARBA" id="ARBA00035178"/>
    </source>
</evidence>
<dbReference type="NCBIfam" id="TIGR01031">
    <property type="entry name" value="rpmF_bact"/>
    <property type="match status" value="1"/>
</dbReference>
<dbReference type="AlphaFoldDB" id="A0A9D8KG58"/>
<protein>
    <recommendedName>
        <fullName evidence="4 5">Large ribosomal subunit protein bL32</fullName>
    </recommendedName>
</protein>
<evidence type="ECO:0000256" key="1">
    <source>
        <dbReference type="ARBA" id="ARBA00008560"/>
    </source>
</evidence>
<gene>
    <name evidence="5 7" type="primary">rpmF</name>
    <name evidence="7" type="ORF">JW984_11835</name>
</gene>
<comment type="similarity">
    <text evidence="1 5">Belongs to the bacterial ribosomal protein bL32 family.</text>
</comment>